<keyword evidence="1" id="KW-0175">Coiled coil</keyword>
<gene>
    <name evidence="2" type="ORF">GKZ89_16880</name>
</gene>
<dbReference type="Proteomes" id="UP000434639">
    <property type="component" value="Unassembled WGS sequence"/>
</dbReference>
<dbReference type="RefSeq" id="WP_155113591.1">
    <property type="nucleotide sequence ID" value="NZ_WMIB01000022.1"/>
</dbReference>
<dbReference type="OrthoDB" id="2857147at2"/>
<keyword evidence="3" id="KW-1185">Reference proteome</keyword>
<protein>
    <submittedName>
        <fullName evidence="2">DUF5082 domain-containing protein</fullName>
    </submittedName>
</protein>
<feature type="coiled-coil region" evidence="1">
    <location>
        <begin position="71"/>
        <end position="147"/>
    </location>
</feature>
<comment type="caution">
    <text evidence="2">The sequence shown here is derived from an EMBL/GenBank/DDBJ whole genome shotgun (WGS) entry which is preliminary data.</text>
</comment>
<evidence type="ECO:0000313" key="2">
    <source>
        <dbReference type="EMBL" id="MTH55081.1"/>
    </source>
</evidence>
<dbReference type="EMBL" id="WMIB01000022">
    <property type="protein sequence ID" value="MTH55081.1"/>
    <property type="molecule type" value="Genomic_DNA"/>
</dbReference>
<evidence type="ECO:0000313" key="3">
    <source>
        <dbReference type="Proteomes" id="UP000434639"/>
    </source>
</evidence>
<reference evidence="2 3" key="1">
    <citation type="journal article" date="2017" name="Int. J. Syst. Evol. Microbiol.">
        <title>Bacillus mangrovi sp. nov., isolated from a sediment sample from a mangrove forest.</title>
        <authorList>
            <person name="Gupta V."/>
            <person name="Singh P.K."/>
            <person name="Korpole S."/>
            <person name="Tanuku N.R.S."/>
            <person name="Pinnaka A.K."/>
        </authorList>
    </citation>
    <scope>NUCLEOTIDE SEQUENCE [LARGE SCALE GENOMIC DNA]</scope>
    <source>
        <strain evidence="2 3">KCTC 33872</strain>
    </source>
</reference>
<evidence type="ECO:0000256" key="1">
    <source>
        <dbReference type="SAM" id="Coils"/>
    </source>
</evidence>
<accession>A0A7X2V6B6</accession>
<dbReference type="InterPro" id="IPR031681">
    <property type="entry name" value="YwqH-like"/>
</dbReference>
<sequence>MDFWGSLKGFQADVSGDIDAVQAKIRLLRKANSRIAGEQGEGQNEVKNIIQPRLESEWKGARANRFKTARNAAYRDMVKVFKEEYEEYQTQISAEISRLEIQLAFLNAKMMAAAAVEETANEISHSLDDAKDQLADAGNRLNELRKGLF</sequence>
<name>A0A7X2V6B6_9BACI</name>
<proteinExistence type="predicted"/>
<dbReference type="Pfam" id="PF16888">
    <property type="entry name" value="YwqH-like"/>
    <property type="match status" value="1"/>
</dbReference>
<organism evidence="2 3">
    <name type="scientific">Metabacillus mangrovi</name>
    <dbReference type="NCBI Taxonomy" id="1491830"/>
    <lineage>
        <taxon>Bacteria</taxon>
        <taxon>Bacillati</taxon>
        <taxon>Bacillota</taxon>
        <taxon>Bacilli</taxon>
        <taxon>Bacillales</taxon>
        <taxon>Bacillaceae</taxon>
        <taxon>Metabacillus</taxon>
    </lineage>
</organism>
<dbReference type="AlphaFoldDB" id="A0A7X2V6B6"/>